<keyword evidence="10" id="KW-0325">Glycoprotein</keyword>
<dbReference type="GO" id="GO:0098660">
    <property type="term" value="P:inorganic ion transmembrane transport"/>
    <property type="evidence" value="ECO:0007669"/>
    <property type="project" value="UniProtKB-ARBA"/>
</dbReference>
<dbReference type="GO" id="GO:0005886">
    <property type="term" value="C:plasma membrane"/>
    <property type="evidence" value="ECO:0007669"/>
    <property type="project" value="UniProtKB-SubCell"/>
</dbReference>
<dbReference type="InterPro" id="IPR051163">
    <property type="entry name" value="Sodium:Solute_Symporter_SSF"/>
</dbReference>
<comment type="similarity">
    <text evidence="2 13">Belongs to the sodium:solute symporter (SSF) (TC 2.A.21) family.</text>
</comment>
<evidence type="ECO:0000256" key="12">
    <source>
        <dbReference type="ARBA" id="ARBA00036099"/>
    </source>
</evidence>
<dbReference type="AlphaFoldDB" id="A0AAD8E3I3"/>
<sequence length="492" mass="53784">MNFTQDVSEVPERLFEWLDILFFLIMLALSTFIGIYFGFCGKKEETPKEYLHGGKTMSTLPVAVSLVSSSVSGITLMGVPTEIYRFGTIYGLIVFSTVLMGIIVNYFYLPVFYDLQLISTYEVGSVLYTLHLLLLIPIVVYVPAIVFTQVSGINIHYITVGTSILCTFYTMIGGLKAVVWTDFLQGVVMVASNIIVIIIGLIHIGGFGNMWKINEEGGRINFFNMNPSPFTRMTFWNVIIGFTFSSISVIGVNQGMVQKFMSLPTLNKAKRSLALCIIGIILIKFISCTTGLLLYSAYHDCDPIKSKAIKRPDQLATYYVMDIAEHVPGLPGLFVAGIFSAALSSMSSMLNSLGATLFEDFVRPFISKSTPDETINKIIKFIIVIIGVVCLLLVFVVDKFGSVLQLAISTGGVTSGATVGLFTFGMFYPRGNTKGALAGSIASLLILGWIAFGAQTAIANGQFKQPYLPTSVEGCETNVTFFQTLSTRNNDG</sequence>
<dbReference type="PANTHER" id="PTHR42985">
    <property type="entry name" value="SODIUM-COUPLED MONOCARBOXYLATE TRANSPORTER"/>
    <property type="match status" value="1"/>
</dbReference>
<evidence type="ECO:0000256" key="3">
    <source>
        <dbReference type="ARBA" id="ARBA00022448"/>
    </source>
</evidence>
<keyword evidence="3" id="KW-0813">Transport</keyword>
<dbReference type="GO" id="GO:0006814">
    <property type="term" value="P:sodium ion transport"/>
    <property type="evidence" value="ECO:0007669"/>
    <property type="project" value="UniProtKB-KW"/>
</dbReference>
<evidence type="ECO:0000313" key="15">
    <source>
        <dbReference type="EMBL" id="KAJ9575561.1"/>
    </source>
</evidence>
<evidence type="ECO:0000256" key="6">
    <source>
        <dbReference type="ARBA" id="ARBA00022989"/>
    </source>
</evidence>
<feature type="transmembrane region" description="Helical" evidence="14">
    <location>
        <begin position="89"/>
        <end position="113"/>
    </location>
</feature>
<keyword evidence="9 14" id="KW-0472">Membrane</keyword>
<name>A0AAD8E3I3_DIPPU</name>
<evidence type="ECO:0000256" key="7">
    <source>
        <dbReference type="ARBA" id="ARBA00023053"/>
    </source>
</evidence>
<keyword evidence="5 14" id="KW-0812">Transmembrane</keyword>
<feature type="transmembrane region" description="Helical" evidence="14">
    <location>
        <begin position="436"/>
        <end position="458"/>
    </location>
</feature>
<evidence type="ECO:0000256" key="13">
    <source>
        <dbReference type="RuleBase" id="RU362091"/>
    </source>
</evidence>
<dbReference type="PANTHER" id="PTHR42985:SF21">
    <property type="entry name" value="SODIUM-DEPENDENT MULTIVITAMIN TRANSPORTER-LIKE PROTEIN"/>
    <property type="match status" value="1"/>
</dbReference>
<evidence type="ECO:0000256" key="5">
    <source>
        <dbReference type="ARBA" id="ARBA00022692"/>
    </source>
</evidence>
<feature type="non-terminal residue" evidence="15">
    <location>
        <position position="1"/>
    </location>
</feature>
<dbReference type="NCBIfam" id="TIGR00813">
    <property type="entry name" value="sss"/>
    <property type="match status" value="1"/>
</dbReference>
<protein>
    <recommendedName>
        <fullName evidence="17">Sodium-coupled monocarboxylate transporter 1</fullName>
    </recommendedName>
</protein>
<feature type="transmembrane region" description="Helical" evidence="14">
    <location>
        <begin position="183"/>
        <end position="204"/>
    </location>
</feature>
<dbReference type="GO" id="GO:0015293">
    <property type="term" value="F:symporter activity"/>
    <property type="evidence" value="ECO:0007669"/>
    <property type="project" value="TreeGrafter"/>
</dbReference>
<dbReference type="Proteomes" id="UP001233999">
    <property type="component" value="Unassembled WGS sequence"/>
</dbReference>
<evidence type="ECO:0008006" key="17">
    <source>
        <dbReference type="Google" id="ProtNLM"/>
    </source>
</evidence>
<keyword evidence="6 14" id="KW-1133">Transmembrane helix</keyword>
<dbReference type="PROSITE" id="PS00456">
    <property type="entry name" value="NA_SOLUT_SYMP_1"/>
    <property type="match status" value="1"/>
</dbReference>
<keyword evidence="7" id="KW-0915">Sodium</keyword>
<feature type="transmembrane region" description="Helical" evidence="14">
    <location>
        <begin position="153"/>
        <end position="171"/>
    </location>
</feature>
<comment type="catalytic activity">
    <reaction evidence="12">
        <text>iodide(out) + 2 Na(+)(out) = iodide(in) + 2 Na(+)(in)</text>
        <dbReference type="Rhea" id="RHEA:71207"/>
        <dbReference type="ChEBI" id="CHEBI:16382"/>
        <dbReference type="ChEBI" id="CHEBI:29101"/>
    </reaction>
</comment>
<feature type="transmembrane region" description="Helical" evidence="14">
    <location>
        <begin position="60"/>
        <end position="77"/>
    </location>
</feature>
<evidence type="ECO:0000256" key="2">
    <source>
        <dbReference type="ARBA" id="ARBA00006434"/>
    </source>
</evidence>
<dbReference type="EMBL" id="JASPKZ010009829">
    <property type="protein sequence ID" value="KAJ9575561.1"/>
    <property type="molecule type" value="Genomic_DNA"/>
</dbReference>
<feature type="transmembrane region" description="Helical" evidence="14">
    <location>
        <begin position="403"/>
        <end position="424"/>
    </location>
</feature>
<organism evidence="15 16">
    <name type="scientific">Diploptera punctata</name>
    <name type="common">Pacific beetle cockroach</name>
    <dbReference type="NCBI Taxonomy" id="6984"/>
    <lineage>
        <taxon>Eukaryota</taxon>
        <taxon>Metazoa</taxon>
        <taxon>Ecdysozoa</taxon>
        <taxon>Arthropoda</taxon>
        <taxon>Hexapoda</taxon>
        <taxon>Insecta</taxon>
        <taxon>Pterygota</taxon>
        <taxon>Neoptera</taxon>
        <taxon>Polyneoptera</taxon>
        <taxon>Dictyoptera</taxon>
        <taxon>Blattodea</taxon>
        <taxon>Blaberoidea</taxon>
        <taxon>Blaberidae</taxon>
        <taxon>Diplopterinae</taxon>
        <taxon>Diploptera</taxon>
    </lineage>
</organism>
<feature type="transmembrane region" description="Helical" evidence="14">
    <location>
        <begin position="20"/>
        <end position="39"/>
    </location>
</feature>
<comment type="subcellular location">
    <subcellularLocation>
        <location evidence="1">Cell membrane</location>
        <topology evidence="1">Multi-pass membrane protein</topology>
    </subcellularLocation>
</comment>
<dbReference type="Pfam" id="PF00474">
    <property type="entry name" value="SSF"/>
    <property type="match status" value="1"/>
</dbReference>
<feature type="transmembrane region" description="Helical" evidence="14">
    <location>
        <begin position="378"/>
        <end position="397"/>
    </location>
</feature>
<evidence type="ECO:0000313" key="16">
    <source>
        <dbReference type="Proteomes" id="UP001233999"/>
    </source>
</evidence>
<dbReference type="InterPro" id="IPR018212">
    <property type="entry name" value="Na/solute_symporter_CS"/>
</dbReference>
<evidence type="ECO:0000256" key="14">
    <source>
        <dbReference type="SAM" id="Phobius"/>
    </source>
</evidence>
<evidence type="ECO:0000256" key="9">
    <source>
        <dbReference type="ARBA" id="ARBA00023136"/>
    </source>
</evidence>
<evidence type="ECO:0000256" key="1">
    <source>
        <dbReference type="ARBA" id="ARBA00004651"/>
    </source>
</evidence>
<feature type="transmembrane region" description="Helical" evidence="14">
    <location>
        <begin position="125"/>
        <end position="147"/>
    </location>
</feature>
<comment type="caution">
    <text evidence="15">The sequence shown here is derived from an EMBL/GenBank/DDBJ whole genome shotgun (WGS) entry which is preliminary data.</text>
</comment>
<dbReference type="PROSITE" id="PS50283">
    <property type="entry name" value="NA_SOLUT_SYMP_3"/>
    <property type="match status" value="1"/>
</dbReference>
<proteinExistence type="inferred from homology"/>
<keyword evidence="8" id="KW-0406">Ion transport</keyword>
<gene>
    <name evidence="15" type="ORF">L9F63_007569</name>
</gene>
<feature type="transmembrane region" description="Helical" evidence="14">
    <location>
        <begin position="233"/>
        <end position="252"/>
    </location>
</feature>
<dbReference type="InterPro" id="IPR038377">
    <property type="entry name" value="Na/Glc_symporter_sf"/>
</dbReference>
<evidence type="ECO:0000256" key="8">
    <source>
        <dbReference type="ARBA" id="ARBA00023065"/>
    </source>
</evidence>
<keyword evidence="11" id="KW-0739">Sodium transport</keyword>
<evidence type="ECO:0000256" key="4">
    <source>
        <dbReference type="ARBA" id="ARBA00022475"/>
    </source>
</evidence>
<feature type="transmembrane region" description="Helical" evidence="14">
    <location>
        <begin position="273"/>
        <end position="298"/>
    </location>
</feature>
<feature type="transmembrane region" description="Helical" evidence="14">
    <location>
        <begin position="333"/>
        <end position="358"/>
    </location>
</feature>
<evidence type="ECO:0000256" key="10">
    <source>
        <dbReference type="ARBA" id="ARBA00023180"/>
    </source>
</evidence>
<keyword evidence="4" id="KW-1003">Cell membrane</keyword>
<dbReference type="GO" id="GO:0015075">
    <property type="term" value="F:monoatomic ion transmembrane transporter activity"/>
    <property type="evidence" value="ECO:0007669"/>
    <property type="project" value="UniProtKB-ARBA"/>
</dbReference>
<evidence type="ECO:0000256" key="11">
    <source>
        <dbReference type="ARBA" id="ARBA00023201"/>
    </source>
</evidence>
<reference evidence="15" key="1">
    <citation type="journal article" date="2023" name="IScience">
        <title>Live-bearing cockroach genome reveals convergent evolutionary mechanisms linked to viviparity in insects and beyond.</title>
        <authorList>
            <person name="Fouks B."/>
            <person name="Harrison M.C."/>
            <person name="Mikhailova A.A."/>
            <person name="Marchal E."/>
            <person name="English S."/>
            <person name="Carruthers M."/>
            <person name="Jennings E.C."/>
            <person name="Chiamaka E.L."/>
            <person name="Frigard R.A."/>
            <person name="Pippel M."/>
            <person name="Attardo G.M."/>
            <person name="Benoit J.B."/>
            <person name="Bornberg-Bauer E."/>
            <person name="Tobe S.S."/>
        </authorList>
    </citation>
    <scope>NUCLEOTIDE SEQUENCE</scope>
    <source>
        <strain evidence="15">Stay&amp;Tobe</strain>
    </source>
</reference>
<dbReference type="Gene3D" id="1.20.1730.10">
    <property type="entry name" value="Sodium/glucose cotransporter"/>
    <property type="match status" value="1"/>
</dbReference>
<reference evidence="15" key="2">
    <citation type="submission" date="2023-05" db="EMBL/GenBank/DDBJ databases">
        <authorList>
            <person name="Fouks B."/>
        </authorList>
    </citation>
    <scope>NUCLEOTIDE SEQUENCE</scope>
    <source>
        <strain evidence="15">Stay&amp;Tobe</strain>
        <tissue evidence="15">Testes</tissue>
    </source>
</reference>
<dbReference type="InterPro" id="IPR001734">
    <property type="entry name" value="Na/solute_symporter"/>
</dbReference>
<keyword evidence="16" id="KW-1185">Reference proteome</keyword>
<accession>A0AAD8E3I3</accession>